<reference evidence="6" key="1">
    <citation type="journal article" date="2014" name="Int. J. Syst. Evol. Microbiol.">
        <title>Complete genome sequence of Corynebacterium casei LMG S-19264T (=DSM 44701T), isolated from a smear-ripened cheese.</title>
        <authorList>
            <consortium name="US DOE Joint Genome Institute (JGI-PGF)"/>
            <person name="Walter F."/>
            <person name="Albersmeier A."/>
            <person name="Kalinowski J."/>
            <person name="Ruckert C."/>
        </authorList>
    </citation>
    <scope>NUCLEOTIDE SEQUENCE</scope>
    <source>
        <strain evidence="6">KCTC 42097</strain>
    </source>
</reference>
<evidence type="ECO:0000256" key="4">
    <source>
        <dbReference type="PROSITE-ProRule" id="PRU01161"/>
    </source>
</evidence>
<keyword evidence="2 4" id="KW-0442">Lipid degradation</keyword>
<keyword evidence="7" id="KW-1185">Reference proteome</keyword>
<dbReference type="Gene3D" id="3.40.1090.10">
    <property type="entry name" value="Cytosolic phospholipase A2 catalytic domain"/>
    <property type="match status" value="2"/>
</dbReference>
<dbReference type="SUPFAM" id="SSF52151">
    <property type="entry name" value="FabD/lysophospholipase-like"/>
    <property type="match status" value="1"/>
</dbReference>
<protein>
    <submittedName>
        <fullName evidence="6">Patatin</fullName>
    </submittedName>
</protein>
<evidence type="ECO:0000256" key="2">
    <source>
        <dbReference type="ARBA" id="ARBA00022963"/>
    </source>
</evidence>
<comment type="caution">
    <text evidence="6">The sequence shown here is derived from an EMBL/GenBank/DDBJ whole genome shotgun (WGS) entry which is preliminary data.</text>
</comment>
<dbReference type="PROSITE" id="PS51635">
    <property type="entry name" value="PNPLA"/>
    <property type="match status" value="1"/>
</dbReference>
<dbReference type="Proteomes" id="UP000641137">
    <property type="component" value="Unassembled WGS sequence"/>
</dbReference>
<feature type="domain" description="PNPLA" evidence="5">
    <location>
        <begin position="20"/>
        <end position="188"/>
    </location>
</feature>
<name>A0A8J3DML9_9HYPH</name>
<organism evidence="6 7">
    <name type="scientific">Limoniibacter endophyticus</name>
    <dbReference type="NCBI Taxonomy" id="1565040"/>
    <lineage>
        <taxon>Bacteria</taxon>
        <taxon>Pseudomonadati</taxon>
        <taxon>Pseudomonadota</taxon>
        <taxon>Alphaproteobacteria</taxon>
        <taxon>Hyphomicrobiales</taxon>
        <taxon>Bartonellaceae</taxon>
        <taxon>Limoniibacter</taxon>
    </lineage>
</organism>
<feature type="short sequence motif" description="DGA/G" evidence="4">
    <location>
        <begin position="175"/>
        <end position="177"/>
    </location>
</feature>
<dbReference type="Pfam" id="PF01734">
    <property type="entry name" value="Patatin"/>
    <property type="match status" value="1"/>
</dbReference>
<proteinExistence type="predicted"/>
<keyword evidence="1 4" id="KW-0378">Hydrolase</keyword>
<sequence>MTPDAALSSKPQTSGPRFALALGGGGARGLAHVHAIDTLNELGIKPVGLAGSSIGSIMAAGMASGMTGQDIAAYARGVLSKKGEVASRMWKARTSGFGLRFTQFNIERIVDAFLPDAIPTRFEDLQIPLKVTAIDFYGNRLVVMEDGDLRSAIAASSAIPAVFSPVRRNGRVLIDGGFYNPVPFDLLQEDADIVIAVDVVGSPVPPEDPKAARKLPNSIELMFGTSQLMMQSIISTKLERNPPQVLIRPPVSQYRVLDFLKADLILEETASLKDNLKREIEKAVKLYEARDASV</sequence>
<evidence type="ECO:0000313" key="7">
    <source>
        <dbReference type="Proteomes" id="UP000641137"/>
    </source>
</evidence>
<dbReference type="PANTHER" id="PTHR14226:SF29">
    <property type="entry name" value="NEUROPATHY TARGET ESTERASE SWS"/>
    <property type="match status" value="1"/>
</dbReference>
<evidence type="ECO:0000256" key="3">
    <source>
        <dbReference type="ARBA" id="ARBA00023098"/>
    </source>
</evidence>
<dbReference type="PANTHER" id="PTHR14226">
    <property type="entry name" value="NEUROPATHY TARGET ESTERASE/SWISS CHEESE D.MELANOGASTER"/>
    <property type="match status" value="1"/>
</dbReference>
<evidence type="ECO:0000256" key="1">
    <source>
        <dbReference type="ARBA" id="ARBA00022801"/>
    </source>
</evidence>
<feature type="short sequence motif" description="GXGXXG" evidence="4">
    <location>
        <begin position="24"/>
        <end position="29"/>
    </location>
</feature>
<feature type="short sequence motif" description="GXSXG" evidence="4">
    <location>
        <begin position="51"/>
        <end position="55"/>
    </location>
</feature>
<reference evidence="6" key="2">
    <citation type="submission" date="2020-09" db="EMBL/GenBank/DDBJ databases">
        <authorList>
            <person name="Sun Q."/>
            <person name="Kim S."/>
        </authorList>
    </citation>
    <scope>NUCLEOTIDE SEQUENCE</scope>
    <source>
        <strain evidence="6">KCTC 42097</strain>
    </source>
</reference>
<dbReference type="GO" id="GO:0016042">
    <property type="term" value="P:lipid catabolic process"/>
    <property type="evidence" value="ECO:0007669"/>
    <property type="project" value="UniProtKB-UniRule"/>
</dbReference>
<accession>A0A8J3DML9</accession>
<dbReference type="InterPro" id="IPR002641">
    <property type="entry name" value="PNPLA_dom"/>
</dbReference>
<dbReference type="RefSeq" id="WP_189488944.1">
    <property type="nucleotide sequence ID" value="NZ_BMZO01000003.1"/>
</dbReference>
<dbReference type="GO" id="GO:0016787">
    <property type="term" value="F:hydrolase activity"/>
    <property type="evidence" value="ECO:0007669"/>
    <property type="project" value="UniProtKB-UniRule"/>
</dbReference>
<feature type="active site" description="Proton acceptor" evidence="4">
    <location>
        <position position="175"/>
    </location>
</feature>
<gene>
    <name evidence="6" type="ORF">GCM10010136_12400</name>
</gene>
<evidence type="ECO:0000259" key="5">
    <source>
        <dbReference type="PROSITE" id="PS51635"/>
    </source>
</evidence>
<dbReference type="InterPro" id="IPR016035">
    <property type="entry name" value="Acyl_Trfase/lysoPLipase"/>
</dbReference>
<dbReference type="AlphaFoldDB" id="A0A8J3DML9"/>
<feature type="active site" description="Nucleophile" evidence="4">
    <location>
        <position position="53"/>
    </location>
</feature>
<dbReference type="InterPro" id="IPR050301">
    <property type="entry name" value="NTE"/>
</dbReference>
<dbReference type="EMBL" id="BMZO01000003">
    <property type="protein sequence ID" value="GHC67890.1"/>
    <property type="molecule type" value="Genomic_DNA"/>
</dbReference>
<evidence type="ECO:0000313" key="6">
    <source>
        <dbReference type="EMBL" id="GHC67890.1"/>
    </source>
</evidence>
<keyword evidence="3 4" id="KW-0443">Lipid metabolism</keyword>